<dbReference type="AlphaFoldDB" id="F4PPM9"/>
<protein>
    <recommendedName>
        <fullName evidence="3">F-box domain-containing protein</fullName>
    </recommendedName>
</protein>
<dbReference type="EMBL" id="GL883009">
    <property type="protein sequence ID" value="EGG22342.1"/>
    <property type="molecule type" value="Genomic_DNA"/>
</dbReference>
<gene>
    <name evidence="1" type="ORF">DFA_04460</name>
</gene>
<dbReference type="SUPFAM" id="SSF81383">
    <property type="entry name" value="F-box domain"/>
    <property type="match status" value="1"/>
</dbReference>
<dbReference type="KEGG" id="dfa:DFA_04460"/>
<accession>F4PPM9</accession>
<dbReference type="GeneID" id="14874350"/>
<evidence type="ECO:0008006" key="3">
    <source>
        <dbReference type="Google" id="ProtNLM"/>
    </source>
</evidence>
<sequence length="293" mass="34678">MTTFSNLIIKEIILDCVGGDRYLLSFPFPFVCKTWNQIIQNDDFWRKLCFERWSSLSILPEDYQIETYGGNSNKYKSWFGSEYDAYYGSSFHFLGIDVNCWKDLFKFRYNRSAHLRFIKNGYIPFYLKNDQGLEEMLHSIGIVKQMAPLDESILDDYRNRQETMNLFLLESVCYESIREIDRQMKHTHEYFLDCNGSFMDFSGKCVKFSYQFEDYNQDSDKTSGHIKVGSCIYDSDKNHSIPDFWESVQKEIGFESTMEDLQSLFAKIMVPRTKELEAHGFDVFVSCYLQDCF</sequence>
<proteinExistence type="predicted"/>
<keyword evidence="2" id="KW-1185">Reference proteome</keyword>
<reference evidence="2" key="1">
    <citation type="journal article" date="2011" name="Genome Res.">
        <title>Phylogeny-wide analysis of social amoeba genomes highlights ancient origins for complex intercellular communication.</title>
        <authorList>
            <person name="Heidel A.J."/>
            <person name="Lawal H.M."/>
            <person name="Felder M."/>
            <person name="Schilde C."/>
            <person name="Helps N.R."/>
            <person name="Tunggal B."/>
            <person name="Rivero F."/>
            <person name="John U."/>
            <person name="Schleicher M."/>
            <person name="Eichinger L."/>
            <person name="Platzer M."/>
            <person name="Noegel A.A."/>
            <person name="Schaap P."/>
            <person name="Gloeckner G."/>
        </authorList>
    </citation>
    <scope>NUCLEOTIDE SEQUENCE [LARGE SCALE GENOMIC DNA]</scope>
    <source>
        <strain evidence="2">SH3</strain>
    </source>
</reference>
<dbReference type="RefSeq" id="XP_004360193.1">
    <property type="nucleotide sequence ID" value="XM_004360136.1"/>
</dbReference>
<name>F4PPM9_CACFS</name>
<evidence type="ECO:0000313" key="2">
    <source>
        <dbReference type="Proteomes" id="UP000007797"/>
    </source>
</evidence>
<evidence type="ECO:0000313" key="1">
    <source>
        <dbReference type="EMBL" id="EGG22342.1"/>
    </source>
</evidence>
<organism evidence="1 2">
    <name type="scientific">Cavenderia fasciculata</name>
    <name type="common">Slime mold</name>
    <name type="synonym">Dictyostelium fasciculatum</name>
    <dbReference type="NCBI Taxonomy" id="261658"/>
    <lineage>
        <taxon>Eukaryota</taxon>
        <taxon>Amoebozoa</taxon>
        <taxon>Evosea</taxon>
        <taxon>Eumycetozoa</taxon>
        <taxon>Dictyostelia</taxon>
        <taxon>Acytosteliales</taxon>
        <taxon>Cavenderiaceae</taxon>
        <taxon>Cavenderia</taxon>
    </lineage>
</organism>
<dbReference type="InterPro" id="IPR036047">
    <property type="entry name" value="F-box-like_dom_sf"/>
</dbReference>
<dbReference type="Proteomes" id="UP000007797">
    <property type="component" value="Unassembled WGS sequence"/>
</dbReference>